<sequence length="374" mass="41009">MVDFFELKVPTLGPNDEFATISEWLIEDDEGIKDGQGIVVVETTKTTIELEAESNGFLYRLVEEGEEVTPGTTIAIITTEKNRDLVEKFKQNQSNESKENQSEIPGDVQLTKKAAALVEKLNISYDQLPKGVILKEVDIYKISEEKKSKATKSQPMNNERTPLNISDHSQKVLIYGGGGHAKMCIDIIRQMHNLSIAGIIDDGLEVGSHVVGVPVLGDKSILDQLYDEGYRLIVIGVGAITNHTLREQIFNLLKDKGFRFPNIIHPKAAIEPSALLGEGNQVMANAVIGSEVKLGSNNIINCGTVVSHDSTIYSNVHLTPGAILAGGVTIRDNTIVGMGTTVYLQVEIGSNVVIQNNCRITRNINDNQYIKDHY</sequence>
<dbReference type="RefSeq" id="WP_009792733.1">
    <property type="nucleotide sequence ID" value="NC_022524.1"/>
</dbReference>
<dbReference type="PROSITE" id="PS00189">
    <property type="entry name" value="LIPOYL"/>
    <property type="match status" value="1"/>
</dbReference>
<dbReference type="InterPro" id="IPR011053">
    <property type="entry name" value="Single_hybrid_motif"/>
</dbReference>
<dbReference type="PANTHER" id="PTHR43300:SF7">
    <property type="entry name" value="UDP-N-ACETYLBACILLOSAMINE N-ACETYLTRANSFERASE"/>
    <property type="match status" value="1"/>
</dbReference>
<evidence type="ECO:0000313" key="6">
    <source>
        <dbReference type="Proteomes" id="UP000017805"/>
    </source>
</evidence>
<feature type="site" description="Increases basicity of active site His" evidence="2">
    <location>
        <position position="309"/>
    </location>
</feature>
<organism evidence="5 6">
    <name type="scientific">Bacillus infantis NRRL B-14911</name>
    <dbReference type="NCBI Taxonomy" id="1367477"/>
    <lineage>
        <taxon>Bacteria</taxon>
        <taxon>Bacillati</taxon>
        <taxon>Bacillota</taxon>
        <taxon>Bacilli</taxon>
        <taxon>Bacillales</taxon>
        <taxon>Bacillaceae</taxon>
        <taxon>Bacillus</taxon>
    </lineage>
</organism>
<keyword evidence="1" id="KW-0450">Lipoyl</keyword>
<gene>
    <name evidence="5" type="ORF">N288_23250</name>
</gene>
<keyword evidence="6" id="KW-1185">Reference proteome</keyword>
<dbReference type="InterPro" id="IPR003016">
    <property type="entry name" value="2-oxoA_DH_lipoyl-BS"/>
</dbReference>
<dbReference type="OrthoDB" id="9794407at2"/>
<dbReference type="PATRIC" id="fig|1367477.3.peg.4637"/>
<dbReference type="PANTHER" id="PTHR43300">
    <property type="entry name" value="ACETYLTRANSFERASE"/>
    <property type="match status" value="1"/>
</dbReference>
<accession>U5LF46</accession>
<dbReference type="NCBIfam" id="TIGR03570">
    <property type="entry name" value="NeuD_NnaD"/>
    <property type="match status" value="1"/>
</dbReference>
<dbReference type="Pfam" id="PF17836">
    <property type="entry name" value="PglD_N"/>
    <property type="match status" value="1"/>
</dbReference>
<dbReference type="CDD" id="cd03360">
    <property type="entry name" value="LbH_AT_putative"/>
    <property type="match status" value="1"/>
</dbReference>
<dbReference type="SUPFAM" id="SSF51230">
    <property type="entry name" value="Single hybrid motif"/>
    <property type="match status" value="1"/>
</dbReference>
<feature type="binding site" evidence="3">
    <location>
        <position position="317"/>
    </location>
    <ligand>
        <name>acetyl-CoA</name>
        <dbReference type="ChEBI" id="CHEBI:57288"/>
    </ligand>
</feature>
<dbReference type="PROSITE" id="PS50968">
    <property type="entry name" value="BIOTINYL_LIPOYL"/>
    <property type="match status" value="1"/>
</dbReference>
<dbReference type="HOGENOM" id="CLU_063416_0_0_9"/>
<dbReference type="InterPro" id="IPR011004">
    <property type="entry name" value="Trimer_LpxA-like_sf"/>
</dbReference>
<reference evidence="5 6" key="1">
    <citation type="submission" date="2013-07" db="EMBL/GenBank/DDBJ databases">
        <title>Complete genome sequence of Bacillus infantis NRRL B-14911 that has potential to induce cardiac disease by antigenic mimicry.</title>
        <authorList>
            <person name="Massilamany C."/>
            <person name="Smith T.P.L."/>
            <person name="Loy J.D."/>
            <person name="Barletta R."/>
            <person name="Reddy J."/>
        </authorList>
    </citation>
    <scope>NUCLEOTIDE SEQUENCE [LARGE SCALE GENOMIC DNA]</scope>
    <source>
        <strain evidence="5 6">NRRL B-14911</strain>
    </source>
</reference>
<name>U5LF46_9BACI</name>
<dbReference type="Gene3D" id="2.160.10.10">
    <property type="entry name" value="Hexapeptide repeat proteins"/>
    <property type="match status" value="1"/>
</dbReference>
<proteinExistence type="predicted"/>
<evidence type="ECO:0000256" key="1">
    <source>
        <dbReference type="ARBA" id="ARBA00022823"/>
    </source>
</evidence>
<feature type="domain" description="Lipoyl-binding" evidence="4">
    <location>
        <begin position="4"/>
        <end position="78"/>
    </location>
</feature>
<dbReference type="SUPFAM" id="SSF51161">
    <property type="entry name" value="Trimeric LpxA-like enzymes"/>
    <property type="match status" value="1"/>
</dbReference>
<dbReference type="InterPro" id="IPR050179">
    <property type="entry name" value="Trans_hexapeptide_repeat"/>
</dbReference>
<evidence type="ECO:0000259" key="4">
    <source>
        <dbReference type="PROSITE" id="PS50968"/>
    </source>
</evidence>
<dbReference type="STRING" id="1367477.N288_23250"/>
<dbReference type="Gene3D" id="2.40.50.100">
    <property type="match status" value="1"/>
</dbReference>
<feature type="active site" description="Proton acceptor" evidence="2">
    <location>
        <position position="308"/>
    </location>
</feature>
<dbReference type="CDD" id="cd06849">
    <property type="entry name" value="lipoyl_domain"/>
    <property type="match status" value="1"/>
</dbReference>
<dbReference type="Gene3D" id="3.40.50.20">
    <property type="match status" value="1"/>
</dbReference>
<dbReference type="Pfam" id="PF00364">
    <property type="entry name" value="Biotin_lipoyl"/>
    <property type="match status" value="1"/>
</dbReference>
<evidence type="ECO:0000313" key="5">
    <source>
        <dbReference type="EMBL" id="AGX06489.1"/>
    </source>
</evidence>
<dbReference type="Proteomes" id="UP000017805">
    <property type="component" value="Chromosome"/>
</dbReference>
<evidence type="ECO:0000256" key="3">
    <source>
        <dbReference type="PIRSR" id="PIRSR620019-2"/>
    </source>
</evidence>
<dbReference type="KEGG" id="bif:N288_23250"/>
<dbReference type="InterPro" id="IPR020019">
    <property type="entry name" value="AcTrfase_PglD-like"/>
</dbReference>
<dbReference type="InterPro" id="IPR000089">
    <property type="entry name" value="Biotin_lipoyl"/>
</dbReference>
<dbReference type="EMBL" id="CP006643">
    <property type="protein sequence ID" value="AGX06489.1"/>
    <property type="molecule type" value="Genomic_DNA"/>
</dbReference>
<protein>
    <recommendedName>
        <fullName evidence="4">Lipoyl-binding domain-containing protein</fullName>
    </recommendedName>
</protein>
<dbReference type="AlphaFoldDB" id="U5LF46"/>
<evidence type="ECO:0000256" key="2">
    <source>
        <dbReference type="PIRSR" id="PIRSR620019-1"/>
    </source>
</evidence>
<dbReference type="InterPro" id="IPR041561">
    <property type="entry name" value="PglD_N"/>
</dbReference>